<gene>
    <name evidence="2" type="ORF">GGR14_002430</name>
</gene>
<keyword evidence="3" id="KW-1185">Reference proteome</keyword>
<reference evidence="2 3" key="1">
    <citation type="submission" date="2020-08" db="EMBL/GenBank/DDBJ databases">
        <title>Genomic Encyclopedia of Type Strains, Phase IV (KMG-IV): sequencing the most valuable type-strain genomes for metagenomic binning, comparative biology and taxonomic classification.</title>
        <authorList>
            <person name="Goeker M."/>
        </authorList>
    </citation>
    <scope>NUCLEOTIDE SEQUENCE [LARGE SCALE GENOMIC DNA]</scope>
    <source>
        <strain evidence="2 3">DSM 105721</strain>
    </source>
</reference>
<proteinExistence type="predicted"/>
<dbReference type="EMBL" id="JACIES010000006">
    <property type="protein sequence ID" value="MBB4026629.1"/>
    <property type="molecule type" value="Genomic_DNA"/>
</dbReference>
<dbReference type="GeneID" id="93102883"/>
<comment type="caution">
    <text evidence="2">The sequence shown here is derived from an EMBL/GenBank/DDBJ whole genome shotgun (WGS) entry which is preliminary data.</text>
</comment>
<evidence type="ECO:0000313" key="3">
    <source>
        <dbReference type="Proteomes" id="UP000546007"/>
    </source>
</evidence>
<feature type="region of interest" description="Disordered" evidence="1">
    <location>
        <begin position="1"/>
        <end position="35"/>
    </location>
</feature>
<dbReference type="Proteomes" id="UP000546007">
    <property type="component" value="Unassembled WGS sequence"/>
</dbReference>
<feature type="compositionally biased region" description="Polar residues" evidence="1">
    <location>
        <begin position="1"/>
        <end position="28"/>
    </location>
</feature>
<protein>
    <submittedName>
        <fullName evidence="2">Uncharacterized protein</fullName>
    </submittedName>
</protein>
<accession>A0A7W6MZ29</accession>
<evidence type="ECO:0000256" key="1">
    <source>
        <dbReference type="SAM" id="MobiDB-lite"/>
    </source>
</evidence>
<name>A0A7W6MZ29_9BACT</name>
<sequence>MLENNNKIVGNNQQTESEAKLVSNTLNPESMEDKDTHKKELEGNNMEINNLKSNTMKISLEKLIDMFNLSDTIKSLHEELKKAKEKLEQAKEERKKGALRKVARAKKALKEELKKHPLPLPVEEWMPAETEDGDYLIKRFFKTIYIVAAPAFINLATKDKFTMETINDKLFERDFPKYLTKADLFSKENITLTSLNGVPVEKELLNDAYIMIGNHKEQRMMQAIYWENEEALVEDKPLTIISNIQIKEFETIQKCAQYMGTNTALDKTLKGCEKAVIASFATQHELLQKVQQVSIDLKIPVSTTMKYYTLGKIFTPVQWSRSTSGILPKAIQYNLQIGEHIISKLQELGLEKEIGKRYFIDAFVKLTTVKSPTTKESIGVNNALSMLDTLTEEEVEYIQGLDGDKVFDILTFLSNKFERSIAKQ</sequence>
<evidence type="ECO:0000313" key="2">
    <source>
        <dbReference type="EMBL" id="MBB4026629.1"/>
    </source>
</evidence>
<dbReference type="AlphaFoldDB" id="A0A7W6MZ29"/>
<organism evidence="2 3">
    <name type="scientific">Butyricimonas faecihominis</name>
    <dbReference type="NCBI Taxonomy" id="1472416"/>
    <lineage>
        <taxon>Bacteria</taxon>
        <taxon>Pseudomonadati</taxon>
        <taxon>Bacteroidota</taxon>
        <taxon>Bacteroidia</taxon>
        <taxon>Bacteroidales</taxon>
        <taxon>Odoribacteraceae</taxon>
        <taxon>Butyricimonas</taxon>
    </lineage>
</organism>
<dbReference type="RefSeq" id="WP_124318072.1">
    <property type="nucleotide sequence ID" value="NZ_AP028155.1"/>
</dbReference>
<dbReference type="OrthoDB" id="1038370at2"/>